<sequence length="263" mass="30520">MKKKIKSQIIALANELINKENSLDVVDMKQRVGKLYEKLSILEYLEKQLKDGSEDEKSKSLDSKSFREENWFTEPEQLPQSEHKDDLVEPLMEKIKDIVAQMPQESQQVDSMIQEVISKSNHSRNDLEEFASRYQQTPTFERKEPAKGVDVAEKNVSELFPKDKNTKHSPTSVDSVSIKPKSINDSIHKGLSIGLNDRLAFIKHLFDDKSEDYTRVLSQVSTMKTYEEAATFIKGRVKPDYNYWLEKDEYSERFMAIVEKSFN</sequence>
<dbReference type="Proteomes" id="UP000271339">
    <property type="component" value="Unassembled WGS sequence"/>
</dbReference>
<name>A0A3L9Z6N5_9FLAO</name>
<dbReference type="AlphaFoldDB" id="A0A3L9Z6N5"/>
<gene>
    <name evidence="2" type="ORF">BXY75_0486</name>
</gene>
<evidence type="ECO:0000313" key="3">
    <source>
        <dbReference type="Proteomes" id="UP000271339"/>
    </source>
</evidence>
<dbReference type="EMBL" id="REFC01000011">
    <property type="protein sequence ID" value="RMA66068.1"/>
    <property type="molecule type" value="Genomic_DNA"/>
</dbReference>
<accession>A0A3L9Z6N5</accession>
<reference evidence="2 3" key="1">
    <citation type="submission" date="2018-10" db="EMBL/GenBank/DDBJ databases">
        <title>Genomic Encyclopedia of Archaeal and Bacterial Type Strains, Phase II (KMG-II): from individual species to whole genera.</title>
        <authorList>
            <person name="Goeker M."/>
        </authorList>
    </citation>
    <scope>NUCLEOTIDE SEQUENCE [LARGE SCALE GENOMIC DNA]</scope>
    <source>
        <strain evidence="2 3">DSM 23424</strain>
    </source>
</reference>
<dbReference type="RefSeq" id="WP_121906085.1">
    <property type="nucleotide sequence ID" value="NZ_REFC01000011.1"/>
</dbReference>
<evidence type="ECO:0000256" key="1">
    <source>
        <dbReference type="SAM" id="MobiDB-lite"/>
    </source>
</evidence>
<keyword evidence="3" id="KW-1185">Reference proteome</keyword>
<comment type="caution">
    <text evidence="2">The sequence shown here is derived from an EMBL/GenBank/DDBJ whole genome shotgun (WGS) entry which is preliminary data.</text>
</comment>
<feature type="region of interest" description="Disordered" evidence="1">
    <location>
        <begin position="52"/>
        <end position="83"/>
    </location>
</feature>
<evidence type="ECO:0000313" key="2">
    <source>
        <dbReference type="EMBL" id="RMA66068.1"/>
    </source>
</evidence>
<feature type="compositionally biased region" description="Basic and acidic residues" evidence="1">
    <location>
        <begin position="52"/>
        <end position="70"/>
    </location>
</feature>
<protein>
    <submittedName>
        <fullName evidence="2">Uncharacterized protein</fullName>
    </submittedName>
</protein>
<proteinExistence type="predicted"/>
<organism evidence="2 3">
    <name type="scientific">Ulvibacter antarcticus</name>
    <dbReference type="NCBI Taxonomy" id="442714"/>
    <lineage>
        <taxon>Bacteria</taxon>
        <taxon>Pseudomonadati</taxon>
        <taxon>Bacteroidota</taxon>
        <taxon>Flavobacteriia</taxon>
        <taxon>Flavobacteriales</taxon>
        <taxon>Flavobacteriaceae</taxon>
        <taxon>Ulvibacter</taxon>
    </lineage>
</organism>
<dbReference type="OrthoDB" id="1100725at2"/>